<evidence type="ECO:0000256" key="4">
    <source>
        <dbReference type="SAM" id="MobiDB-lite"/>
    </source>
</evidence>
<dbReference type="InterPro" id="IPR014612">
    <property type="entry name" value="Pop7/Rpp20"/>
</dbReference>
<feature type="region of interest" description="Disordered" evidence="4">
    <location>
        <begin position="163"/>
        <end position="184"/>
    </location>
</feature>
<dbReference type="GO" id="GO:0034965">
    <property type="term" value="P:intronic box C/D snoRNA processing"/>
    <property type="evidence" value="ECO:0007669"/>
    <property type="project" value="TreeGrafter"/>
</dbReference>
<dbReference type="InterPro" id="IPR020241">
    <property type="entry name" value="RNase_P/MRP_Pop7_fungi"/>
</dbReference>
<comment type="subcellular location">
    <subcellularLocation>
        <location evidence="1">Nucleus</location>
    </subcellularLocation>
</comment>
<dbReference type="GO" id="GO:0003723">
    <property type="term" value="F:RNA binding"/>
    <property type="evidence" value="ECO:0007669"/>
    <property type="project" value="TreeGrafter"/>
</dbReference>
<feature type="compositionally biased region" description="Basic and acidic residues" evidence="4">
    <location>
        <begin position="247"/>
        <end position="256"/>
    </location>
</feature>
<dbReference type="EMBL" id="JAJGCB010000011">
    <property type="protein sequence ID" value="KAJ8990396.1"/>
    <property type="molecule type" value="Genomic_DNA"/>
</dbReference>
<dbReference type="GO" id="GO:0001682">
    <property type="term" value="P:tRNA 5'-leader removal"/>
    <property type="evidence" value="ECO:0007669"/>
    <property type="project" value="InterPro"/>
</dbReference>
<proteinExistence type="predicted"/>
<keyword evidence="2" id="KW-0819">tRNA processing</keyword>
<evidence type="ECO:0000256" key="3">
    <source>
        <dbReference type="ARBA" id="ARBA00023242"/>
    </source>
</evidence>
<dbReference type="InterPro" id="IPR036882">
    <property type="entry name" value="Alba-like_dom_sf"/>
</dbReference>
<gene>
    <name evidence="5" type="ORF">HRR80_005881</name>
</gene>
<dbReference type="Pfam" id="PF12328">
    <property type="entry name" value="Rpp20"/>
    <property type="match status" value="1"/>
</dbReference>
<accession>A0AAN6ERV9</accession>
<dbReference type="GO" id="GO:0000172">
    <property type="term" value="C:ribonuclease MRP complex"/>
    <property type="evidence" value="ECO:0007669"/>
    <property type="project" value="InterPro"/>
</dbReference>
<evidence type="ECO:0000313" key="5">
    <source>
        <dbReference type="EMBL" id="KAJ8990396.1"/>
    </source>
</evidence>
<dbReference type="GO" id="GO:0000294">
    <property type="term" value="P:nuclear-transcribed mRNA catabolic process, RNase MRP-dependent"/>
    <property type="evidence" value="ECO:0007669"/>
    <property type="project" value="TreeGrafter"/>
</dbReference>
<dbReference type="GO" id="GO:0005655">
    <property type="term" value="C:nucleolar ribonuclease P complex"/>
    <property type="evidence" value="ECO:0007669"/>
    <property type="project" value="InterPro"/>
</dbReference>
<dbReference type="PANTHER" id="PTHR28256">
    <property type="entry name" value="RIBONUCLEASES P/MRP PROTEIN SUBUNIT POP7"/>
    <property type="match status" value="1"/>
</dbReference>
<evidence type="ECO:0000256" key="1">
    <source>
        <dbReference type="ARBA" id="ARBA00004123"/>
    </source>
</evidence>
<comment type="caution">
    <text evidence="5">The sequence shown here is derived from an EMBL/GenBank/DDBJ whole genome shotgun (WGS) entry which is preliminary data.</text>
</comment>
<protein>
    <submittedName>
        <fullName evidence="5">Uncharacterized protein</fullName>
    </submittedName>
</protein>
<dbReference type="GO" id="GO:0004526">
    <property type="term" value="F:ribonuclease P activity"/>
    <property type="evidence" value="ECO:0007669"/>
    <property type="project" value="TreeGrafter"/>
</dbReference>
<dbReference type="AlphaFoldDB" id="A0AAN6ERV9"/>
<feature type="compositionally biased region" description="Basic residues" evidence="4">
    <location>
        <begin position="235"/>
        <end position="246"/>
    </location>
</feature>
<name>A0AAN6ERV9_EXODE</name>
<evidence type="ECO:0000256" key="2">
    <source>
        <dbReference type="ARBA" id="ARBA00022694"/>
    </source>
</evidence>
<feature type="region of interest" description="Disordered" evidence="4">
    <location>
        <begin position="200"/>
        <end position="256"/>
    </location>
</feature>
<feature type="compositionally biased region" description="Acidic residues" evidence="4">
    <location>
        <begin position="163"/>
        <end position="180"/>
    </location>
</feature>
<feature type="compositionally biased region" description="Polar residues" evidence="4">
    <location>
        <begin position="200"/>
        <end position="224"/>
    </location>
</feature>
<reference evidence="5" key="1">
    <citation type="submission" date="2023-01" db="EMBL/GenBank/DDBJ databases">
        <title>Exophiala dermititidis isolated from Cystic Fibrosis Patient.</title>
        <authorList>
            <person name="Kurbessoian T."/>
            <person name="Crocker A."/>
            <person name="Murante D."/>
            <person name="Hogan D.A."/>
            <person name="Stajich J.E."/>
        </authorList>
    </citation>
    <scope>NUCLEOTIDE SEQUENCE</scope>
    <source>
        <strain evidence="5">Ex8</strain>
    </source>
</reference>
<dbReference type="GO" id="GO:0000171">
    <property type="term" value="F:ribonuclease MRP activity"/>
    <property type="evidence" value="ECO:0007669"/>
    <property type="project" value="TreeGrafter"/>
</dbReference>
<dbReference type="Proteomes" id="UP001161757">
    <property type="component" value="Unassembled WGS sequence"/>
</dbReference>
<keyword evidence="3" id="KW-0539">Nucleus</keyword>
<dbReference type="PANTHER" id="PTHR28256:SF1">
    <property type="entry name" value="RIBONUCLEASES P_MRP PROTEIN SUBUNIT POP7"/>
    <property type="match status" value="1"/>
</dbReference>
<organism evidence="5 6">
    <name type="scientific">Exophiala dermatitidis</name>
    <name type="common">Black yeast-like fungus</name>
    <name type="synonym">Wangiella dermatitidis</name>
    <dbReference type="NCBI Taxonomy" id="5970"/>
    <lineage>
        <taxon>Eukaryota</taxon>
        <taxon>Fungi</taxon>
        <taxon>Dikarya</taxon>
        <taxon>Ascomycota</taxon>
        <taxon>Pezizomycotina</taxon>
        <taxon>Eurotiomycetes</taxon>
        <taxon>Chaetothyriomycetidae</taxon>
        <taxon>Chaetothyriales</taxon>
        <taxon>Herpotrichiellaceae</taxon>
        <taxon>Exophiala</taxon>
    </lineage>
</organism>
<sequence length="272" mass="30509">MSTSLPFNVTAELAALKHEKKNHDLQRLPPNAMIKRRPLDHPSVPDIHVGANIPKVVYVSRKTPVISAVKRVKKMLRLVEKRALQQAGVSLKTKQRTAKIAQANENIAKAREEILVKASGRAMEQALRVGEWFRNKEKEMLCNVEVRAGSVSVVDDIVELENDAAEEEEKQEATEDVDIQDESKIEHGDTTLELFADHVNTSTGEQPSSGHGQSNARNSGTASDLQMEEGNTPVKKTRRRNKRKRPMYKEDELPEARLRWVKTVEVAISLQG</sequence>
<evidence type="ECO:0000313" key="6">
    <source>
        <dbReference type="Proteomes" id="UP001161757"/>
    </source>
</evidence>
<dbReference type="Gene3D" id="3.30.110.20">
    <property type="entry name" value="Alba-like domain"/>
    <property type="match status" value="1"/>
</dbReference>
<dbReference type="GO" id="GO:0006364">
    <property type="term" value="P:rRNA processing"/>
    <property type="evidence" value="ECO:0007669"/>
    <property type="project" value="TreeGrafter"/>
</dbReference>